<accession>A0ACC6V1N6</accession>
<name>A0ACC6V1N6_9CREN</name>
<comment type="caution">
    <text evidence="1">The sequence shown here is derived from an EMBL/GenBank/DDBJ whole genome shotgun (WGS) entry which is preliminary data.</text>
</comment>
<dbReference type="Proteomes" id="UP000033636">
    <property type="component" value="Unassembled WGS sequence"/>
</dbReference>
<reference evidence="1" key="1">
    <citation type="submission" date="2024-07" db="EMBL/GenBank/DDBJ databases">
        <title>Metagenome and Metagenome-Assembled Genomes of Archaea from a hot spring from the geothermal field of Los Azufres, Mexico.</title>
        <authorList>
            <person name="Marin-Paredes R."/>
            <person name="Martinez-Romero E."/>
            <person name="Servin-Garciduenas L.E."/>
        </authorList>
    </citation>
    <scope>NUCLEOTIDE SEQUENCE</scope>
</reference>
<dbReference type="EMBL" id="JZWT02000018">
    <property type="protein sequence ID" value="MFB6490977.1"/>
    <property type="molecule type" value="Genomic_DNA"/>
</dbReference>
<protein>
    <submittedName>
        <fullName evidence="1">MFS transporter</fullName>
    </submittedName>
</protein>
<evidence type="ECO:0000313" key="2">
    <source>
        <dbReference type="Proteomes" id="UP000033636"/>
    </source>
</evidence>
<evidence type="ECO:0000313" key="1">
    <source>
        <dbReference type="EMBL" id="MFB6490977.1"/>
    </source>
</evidence>
<proteinExistence type="predicted"/>
<sequence length="371" mass="40199">MVLRRLYAYSALQNFAVSLYSPFVGFVAASLGVPPLLLGVVTSAGTAFNNIAAFLASLKRAEPLRLILAFNLLASAALAIMATLLEYHVVYTAAYALATAALGASGYGWSLVTEKFSRGARGIRLAEFSFYATAGGLVATLISGLVLRGGPLEMKLVLYAAAALIAANAAQIYGLKVKYDEGPRRPRRAGIDKRLLKFYVDSFFFMVTWSFAWPLFPLAQVYVLHMTGLQVAIVQIITVASNLAFQRFAGRLFERHRRLSLVLGRATFALWPFIYGVATNVYQIYAVYLFYGFGGSISNIAYFAYLVDNAEDRRRAIGYYNLINAAAAITGSEAASAVLAIAGDQNEELIRHMLLGAAAARIAASIPFAFL</sequence>
<organism evidence="1 2">
    <name type="scientific">Thermoproteus sp. AZ2</name>
    <dbReference type="NCBI Taxonomy" id="1609232"/>
    <lineage>
        <taxon>Archaea</taxon>
        <taxon>Thermoproteota</taxon>
        <taxon>Thermoprotei</taxon>
        <taxon>Thermoproteales</taxon>
        <taxon>Thermoproteaceae</taxon>
        <taxon>Thermoproteus</taxon>
    </lineage>
</organism>
<gene>
    <name evidence="1" type="ORF">TU35_007015</name>
</gene>